<sequence>MKFKVFKLTLLLTVCFQVATKAQIANDSLQNKPSKLCATIPFEVLNGSIILSVKLNNNPRILRMLFDTGADGMAISEDLADTLGIKATRTKSASVVGGHADVSIAEGNMLHLDGFDFPNQNIALFKTTHKGTDGIIGNQLTKRYIVKVDFDKQQISLYTFGNYQYGKDGESVLVKLSGGIIVVPATLNVTADQANNGEFVFDTGAGYNLICFRPFVVKNRLLVNGFKPESMGSTTSMGVTTPTFNGKASAFTIGSLTPIKDMPIGLMSTGGSSESWNPGVDGSIGIRLISHYNFTINLQQQLIHFTPRANPSKS</sequence>
<proteinExistence type="predicted"/>
<evidence type="ECO:0000313" key="1">
    <source>
        <dbReference type="EMBL" id="WCT10678.1"/>
    </source>
</evidence>
<organism evidence="1 2">
    <name type="scientific">Mucilaginibacter jinjuensis</name>
    <dbReference type="NCBI Taxonomy" id="1176721"/>
    <lineage>
        <taxon>Bacteria</taxon>
        <taxon>Pseudomonadati</taxon>
        <taxon>Bacteroidota</taxon>
        <taxon>Sphingobacteriia</taxon>
        <taxon>Sphingobacteriales</taxon>
        <taxon>Sphingobacteriaceae</taxon>
        <taxon>Mucilaginibacter</taxon>
    </lineage>
</organism>
<dbReference type="Pfam" id="PF13650">
    <property type="entry name" value="Asp_protease_2"/>
    <property type="match status" value="1"/>
</dbReference>
<dbReference type="RefSeq" id="WP_273628870.1">
    <property type="nucleotide sequence ID" value="NZ_CP117167.1"/>
</dbReference>
<keyword evidence="2" id="KW-1185">Reference proteome</keyword>
<evidence type="ECO:0000313" key="2">
    <source>
        <dbReference type="Proteomes" id="UP001216139"/>
    </source>
</evidence>
<dbReference type="SUPFAM" id="SSF50630">
    <property type="entry name" value="Acid proteases"/>
    <property type="match status" value="1"/>
</dbReference>
<reference evidence="1 2" key="1">
    <citation type="submission" date="2023-02" db="EMBL/GenBank/DDBJ databases">
        <title>Genome sequence of Mucilaginibacter jinjuensis strain KACC 16571.</title>
        <authorList>
            <person name="Kim S."/>
            <person name="Heo J."/>
            <person name="Kwon S.-W."/>
        </authorList>
    </citation>
    <scope>NUCLEOTIDE SEQUENCE [LARGE SCALE GENOMIC DNA]</scope>
    <source>
        <strain evidence="1 2">KACC 16571</strain>
    </source>
</reference>
<dbReference type="Proteomes" id="UP001216139">
    <property type="component" value="Chromosome"/>
</dbReference>
<dbReference type="CDD" id="cd05483">
    <property type="entry name" value="retropepsin_like_bacteria"/>
    <property type="match status" value="1"/>
</dbReference>
<dbReference type="InterPro" id="IPR021109">
    <property type="entry name" value="Peptidase_aspartic_dom_sf"/>
</dbReference>
<name>A0ABY7T341_9SPHI</name>
<protein>
    <submittedName>
        <fullName evidence="1">Retropepsin-like aspartic protease</fullName>
    </submittedName>
</protein>
<dbReference type="Gene3D" id="2.40.70.10">
    <property type="entry name" value="Acid Proteases"/>
    <property type="match status" value="2"/>
</dbReference>
<dbReference type="EMBL" id="CP117167">
    <property type="protein sequence ID" value="WCT10678.1"/>
    <property type="molecule type" value="Genomic_DNA"/>
</dbReference>
<accession>A0ABY7T341</accession>
<dbReference type="InterPro" id="IPR034122">
    <property type="entry name" value="Retropepsin-like_bacterial"/>
</dbReference>
<gene>
    <name evidence="1" type="ORF">PQO05_18235</name>
</gene>